<keyword evidence="8" id="KW-1185">Reference proteome</keyword>
<sequence length="482" mass="55078">MDKSIFIKKIKTSDPFISEVLCRKYLSEVGDDIEIWKILFDALIFTKNNFEVKLLVENILKRDFFSVSYLLLSIRYLLLSNNFPMARQLFLKIDFQENTKDNYLKNDFYHLALIEKIRNNISLLPLSYVVMPTTAHEFNLKASNLFKTEPIDVVCFIAKDFHYSIQHRIAEELLNQNVKVIFSNSIWFIKTIKPKLILISEALYGNLSEIRTYCPNALIVNTRHGLGDKNHAAIGASHCDKICVSSESIRELMVDEMLVPNSKIWVTGYPQLDDFFYSSPTNPSSDEKSHTKSILFAPTFNQGLSAAFFLQTDLVKKLRGADSSIKLIVKPHPHLLGIPNLIKSWLDESKSNNNTLIDTNPNSNITKYFHECDLMVSDVSSAALAWLLVDKPLICLIDRKLAEASGHYSPDAIEWKMHSAASVVTNPLELYLEVKNQLKNPNIKSKQRDVFSNFLFGNLKDGKSSLRVAKNIIKYLRENVND</sequence>
<comment type="subcellular location">
    <subcellularLocation>
        <location evidence="1">Cell membrane</location>
        <topology evidence="1">Peripheral membrane protein</topology>
    </subcellularLocation>
</comment>
<dbReference type="InterPro" id="IPR043148">
    <property type="entry name" value="TagF_C"/>
</dbReference>
<reference evidence="8" key="1">
    <citation type="submission" date="2014-12" db="EMBL/GenBank/DDBJ databases">
        <authorList>
            <person name="Salcher M.M."/>
        </authorList>
    </citation>
    <scope>NUCLEOTIDE SEQUENCE [LARGE SCALE GENOMIC DNA]</scope>
    <source>
        <strain evidence="8">MMS-10A-171</strain>
    </source>
</reference>
<dbReference type="Gene3D" id="3.40.50.11820">
    <property type="match status" value="1"/>
</dbReference>
<dbReference type="GO" id="GO:0047355">
    <property type="term" value="F:CDP-glycerol glycerophosphotransferase activity"/>
    <property type="evidence" value="ECO:0007669"/>
    <property type="project" value="InterPro"/>
</dbReference>
<dbReference type="KEGG" id="mbac:BN1209_1171"/>
<comment type="similarity">
    <text evidence="2">Belongs to the CDP-glycerol glycerophosphotransferase family.</text>
</comment>
<evidence type="ECO:0000256" key="6">
    <source>
        <dbReference type="ARBA" id="ARBA00023136"/>
    </source>
</evidence>
<evidence type="ECO:0000256" key="2">
    <source>
        <dbReference type="ARBA" id="ARBA00010488"/>
    </source>
</evidence>
<evidence type="ECO:0000256" key="4">
    <source>
        <dbReference type="ARBA" id="ARBA00022679"/>
    </source>
</evidence>
<keyword evidence="4" id="KW-0808">Transferase</keyword>
<dbReference type="GO" id="GO:0019350">
    <property type="term" value="P:teichoic acid biosynthetic process"/>
    <property type="evidence" value="ECO:0007669"/>
    <property type="project" value="UniProtKB-KW"/>
</dbReference>
<dbReference type="RefSeq" id="WP_045751357.1">
    <property type="nucleotide sequence ID" value="NZ_LN794158.1"/>
</dbReference>
<evidence type="ECO:0000313" key="8">
    <source>
        <dbReference type="Proteomes" id="UP000056322"/>
    </source>
</evidence>
<dbReference type="InterPro" id="IPR043149">
    <property type="entry name" value="TagF_N"/>
</dbReference>
<dbReference type="AlphaFoldDB" id="A0A0B7IV98"/>
<keyword evidence="6" id="KW-0472">Membrane</keyword>
<dbReference type="InterPro" id="IPR007554">
    <property type="entry name" value="Glycerophosphate_synth"/>
</dbReference>
<evidence type="ECO:0000256" key="1">
    <source>
        <dbReference type="ARBA" id="ARBA00004202"/>
    </source>
</evidence>
<dbReference type="Proteomes" id="UP000056322">
    <property type="component" value="Chromosome 1"/>
</dbReference>
<dbReference type="SUPFAM" id="SSF53756">
    <property type="entry name" value="UDP-Glycosyltransferase/glycogen phosphorylase"/>
    <property type="match status" value="1"/>
</dbReference>
<organism evidence="7 8">
    <name type="scientific">Candidatus Methylopumilus turicensis</name>
    <dbReference type="NCBI Taxonomy" id="1581680"/>
    <lineage>
        <taxon>Bacteria</taxon>
        <taxon>Pseudomonadati</taxon>
        <taxon>Pseudomonadota</taxon>
        <taxon>Betaproteobacteria</taxon>
        <taxon>Nitrosomonadales</taxon>
        <taxon>Methylophilaceae</taxon>
        <taxon>Candidatus Methylopumilus</taxon>
    </lineage>
</organism>
<dbReference type="EMBL" id="LN794158">
    <property type="protein sequence ID" value="CEN56211.1"/>
    <property type="molecule type" value="Genomic_DNA"/>
</dbReference>
<keyword evidence="5" id="KW-0777">Teichoic acid biosynthesis</keyword>
<dbReference type="OrthoDB" id="8437129at2"/>
<evidence type="ECO:0000313" key="7">
    <source>
        <dbReference type="EMBL" id="CEN56211.1"/>
    </source>
</evidence>
<evidence type="ECO:0000256" key="3">
    <source>
        <dbReference type="ARBA" id="ARBA00022475"/>
    </source>
</evidence>
<protein>
    <recommendedName>
        <fullName evidence="9">CDP-glycerol:poly(Glycerophosphate) glycerophosphotransferase</fullName>
    </recommendedName>
</protein>
<name>A0A0B7IV98_9PROT</name>
<evidence type="ECO:0000256" key="5">
    <source>
        <dbReference type="ARBA" id="ARBA00022944"/>
    </source>
</evidence>
<accession>A0A0B7IV98</accession>
<proteinExistence type="inferred from homology"/>
<dbReference type="STRING" id="1581680.BN1209_1171"/>
<dbReference type="Pfam" id="PF04464">
    <property type="entry name" value="Glyphos_transf"/>
    <property type="match status" value="1"/>
</dbReference>
<keyword evidence="3" id="KW-1003">Cell membrane</keyword>
<dbReference type="Gene3D" id="3.40.50.12580">
    <property type="match status" value="1"/>
</dbReference>
<dbReference type="HOGENOM" id="CLU_565968_0_0_4"/>
<dbReference type="GO" id="GO:0005886">
    <property type="term" value="C:plasma membrane"/>
    <property type="evidence" value="ECO:0007669"/>
    <property type="project" value="UniProtKB-SubCell"/>
</dbReference>
<evidence type="ECO:0008006" key="9">
    <source>
        <dbReference type="Google" id="ProtNLM"/>
    </source>
</evidence>
<gene>
    <name evidence="7" type="ORF">BN1209_1171</name>
</gene>